<dbReference type="PANTHER" id="PTHR39332">
    <property type="entry name" value="BLL4707 PROTEIN"/>
    <property type="match status" value="1"/>
</dbReference>
<dbReference type="SUPFAM" id="SSF55961">
    <property type="entry name" value="Bet v1-like"/>
    <property type="match status" value="1"/>
</dbReference>
<keyword evidence="2" id="KW-1185">Reference proteome</keyword>
<evidence type="ECO:0008006" key="3">
    <source>
        <dbReference type="Google" id="ProtNLM"/>
    </source>
</evidence>
<dbReference type="CDD" id="cd07821">
    <property type="entry name" value="PYR_PYL_RCAR_like"/>
    <property type="match status" value="1"/>
</dbReference>
<dbReference type="AlphaFoldDB" id="A0A2W2DP22"/>
<organism evidence="1 2">
    <name type="scientific">Nonomuraea aridisoli</name>
    <dbReference type="NCBI Taxonomy" id="2070368"/>
    <lineage>
        <taxon>Bacteria</taxon>
        <taxon>Bacillati</taxon>
        <taxon>Actinomycetota</taxon>
        <taxon>Actinomycetes</taxon>
        <taxon>Streptosporangiales</taxon>
        <taxon>Streptosporangiaceae</taxon>
        <taxon>Nonomuraea</taxon>
    </lineage>
</organism>
<dbReference type="Gene3D" id="3.30.530.20">
    <property type="match status" value="1"/>
</dbReference>
<gene>
    <name evidence="1" type="ORF">C1J01_47130</name>
</gene>
<accession>A0A2W2DP22</accession>
<reference evidence="1 2" key="1">
    <citation type="submission" date="2018-01" db="EMBL/GenBank/DDBJ databases">
        <title>Draft genome sequence of Nonomuraea sp. KC333.</title>
        <authorList>
            <person name="Sahin N."/>
            <person name="Saygin H."/>
            <person name="Ay H."/>
        </authorList>
    </citation>
    <scope>NUCLEOTIDE SEQUENCE [LARGE SCALE GENOMIC DNA]</scope>
    <source>
        <strain evidence="1 2">KC333</strain>
    </source>
</reference>
<comment type="caution">
    <text evidence="1">The sequence shown here is derived from an EMBL/GenBank/DDBJ whole genome shotgun (WGS) entry which is preliminary data.</text>
</comment>
<dbReference type="InterPro" id="IPR023393">
    <property type="entry name" value="START-like_dom_sf"/>
</dbReference>
<sequence>MASTFASIDLPVSPDRVWRLIGGFDSLPDWLPFVTSSELGEGGRVRRLVTARGETIVERLETFDDQARTYSYSIVEGPFPVSAYHSTLAVHPADEGECCHVEWSGTFTPDGVGEEEVVALFNRIYTDGLEALKRTLGV</sequence>
<evidence type="ECO:0000313" key="1">
    <source>
        <dbReference type="EMBL" id="PZG02660.1"/>
    </source>
</evidence>
<dbReference type="Pfam" id="PF10604">
    <property type="entry name" value="Polyketide_cyc2"/>
    <property type="match status" value="1"/>
</dbReference>
<dbReference type="PANTHER" id="PTHR39332:SF7">
    <property type="entry name" value="SRPBCC FAMILY PROTEIN"/>
    <property type="match status" value="1"/>
</dbReference>
<dbReference type="Proteomes" id="UP000249304">
    <property type="component" value="Unassembled WGS sequence"/>
</dbReference>
<protein>
    <recommendedName>
        <fullName evidence="3">SRPBCC family protein</fullName>
    </recommendedName>
</protein>
<name>A0A2W2DP22_9ACTN</name>
<proteinExistence type="predicted"/>
<dbReference type="OrthoDB" id="6024794at2"/>
<dbReference type="EMBL" id="POUD01000485">
    <property type="protein sequence ID" value="PZG02660.1"/>
    <property type="molecule type" value="Genomic_DNA"/>
</dbReference>
<dbReference type="RefSeq" id="WP_111185589.1">
    <property type="nucleotide sequence ID" value="NZ_POUD01000485.1"/>
</dbReference>
<dbReference type="InterPro" id="IPR019587">
    <property type="entry name" value="Polyketide_cyclase/dehydratase"/>
</dbReference>
<evidence type="ECO:0000313" key="2">
    <source>
        <dbReference type="Proteomes" id="UP000249304"/>
    </source>
</evidence>